<feature type="region of interest" description="Disordered" evidence="1">
    <location>
        <begin position="252"/>
        <end position="309"/>
    </location>
</feature>
<reference evidence="2 3" key="1">
    <citation type="submission" date="2020-02" db="EMBL/GenBank/DDBJ databases">
        <authorList>
            <person name="Ferguson B K."/>
        </authorList>
    </citation>
    <scope>NUCLEOTIDE SEQUENCE [LARGE SCALE GENOMIC DNA]</scope>
</reference>
<evidence type="ECO:0000256" key="1">
    <source>
        <dbReference type="SAM" id="MobiDB-lite"/>
    </source>
</evidence>
<feature type="compositionally biased region" description="Polar residues" evidence="1">
    <location>
        <begin position="217"/>
        <end position="227"/>
    </location>
</feature>
<feature type="compositionally biased region" description="Low complexity" evidence="1">
    <location>
        <begin position="152"/>
        <end position="171"/>
    </location>
</feature>
<feature type="region of interest" description="Disordered" evidence="1">
    <location>
        <begin position="28"/>
        <end position="49"/>
    </location>
</feature>
<evidence type="ECO:0000313" key="3">
    <source>
        <dbReference type="Proteomes" id="UP000479190"/>
    </source>
</evidence>
<feature type="compositionally biased region" description="Low complexity" evidence="1">
    <location>
        <begin position="276"/>
        <end position="304"/>
    </location>
</feature>
<feature type="compositionally biased region" description="Polar residues" evidence="1">
    <location>
        <begin position="188"/>
        <end position="208"/>
    </location>
</feature>
<organism evidence="2 3">
    <name type="scientific">Trichogramma brassicae</name>
    <dbReference type="NCBI Taxonomy" id="86971"/>
    <lineage>
        <taxon>Eukaryota</taxon>
        <taxon>Metazoa</taxon>
        <taxon>Ecdysozoa</taxon>
        <taxon>Arthropoda</taxon>
        <taxon>Hexapoda</taxon>
        <taxon>Insecta</taxon>
        <taxon>Pterygota</taxon>
        <taxon>Neoptera</taxon>
        <taxon>Endopterygota</taxon>
        <taxon>Hymenoptera</taxon>
        <taxon>Apocrita</taxon>
        <taxon>Proctotrupomorpha</taxon>
        <taxon>Chalcidoidea</taxon>
        <taxon>Trichogrammatidae</taxon>
        <taxon>Trichogramma</taxon>
    </lineage>
</organism>
<dbReference type="Proteomes" id="UP000479190">
    <property type="component" value="Unassembled WGS sequence"/>
</dbReference>
<feature type="region of interest" description="Disordered" evidence="1">
    <location>
        <begin position="61"/>
        <end position="99"/>
    </location>
</feature>
<feature type="region of interest" description="Disordered" evidence="1">
    <location>
        <begin position="377"/>
        <end position="432"/>
    </location>
</feature>
<feature type="compositionally biased region" description="Polar residues" evidence="1">
    <location>
        <begin position="252"/>
        <end position="272"/>
    </location>
</feature>
<name>A0A6H5IS18_9HYME</name>
<feature type="compositionally biased region" description="Low complexity" evidence="1">
    <location>
        <begin position="178"/>
        <end position="187"/>
    </location>
</feature>
<sequence>MEMHHENLYQLSSPELGYQHRRVDQQLLKKTTSSIDTPARSKRRRELPAWWPSAHPADLRRRKLDRRGLPGLSGGDEQQQNHGTAAGLDNHRLAGSSDHRRGHLVGRAGIQLQSASSLLESSGLVDGGGGGSNSVRRQSQLLGVRRAQERQANSSSSNSNTATRSSTSITAGRRRSTTRTPSSSTPPLVQNTDGSIYTLTRLENSEPSSMDGLDCRSPNSASVTDNWMRSNQLSRTLRPLFNMEDATAMSTMSVAVSSNPARTTTTGSISDRNNAEEQQQQQQPQPQAEQQQEKTQQQQQQSTESADESLLRNALQGKIYPSNVAAGLRPAGAAVLGAGTHRDRCRDHCQRLDSLASGSVERRRLLRHGNLLQSRAGFATRANSSGNSRRPLSSSTRTIRRTTTWARSRWLPISSTPSSSKTPPQAQDISSE</sequence>
<feature type="region of interest" description="Disordered" evidence="1">
    <location>
        <begin position="143"/>
        <end position="227"/>
    </location>
</feature>
<dbReference type="AlphaFoldDB" id="A0A6H5IS18"/>
<gene>
    <name evidence="2" type="ORF">TBRA_LOCUS12821</name>
</gene>
<accession>A0A6H5IS18</accession>
<keyword evidence="3" id="KW-1185">Reference proteome</keyword>
<feature type="compositionally biased region" description="Low complexity" evidence="1">
    <location>
        <begin position="383"/>
        <end position="424"/>
    </location>
</feature>
<dbReference type="EMBL" id="CADCXV010001094">
    <property type="protein sequence ID" value="CAB0041142.1"/>
    <property type="molecule type" value="Genomic_DNA"/>
</dbReference>
<protein>
    <submittedName>
        <fullName evidence="2">Uncharacterized protein</fullName>
    </submittedName>
</protein>
<evidence type="ECO:0000313" key="2">
    <source>
        <dbReference type="EMBL" id="CAB0041142.1"/>
    </source>
</evidence>
<dbReference type="OrthoDB" id="6077919at2759"/>
<proteinExistence type="predicted"/>